<dbReference type="HOGENOM" id="CLU_2089150_0_0_1"/>
<accession>K7MQR0</accession>
<sequence>MHGSQSYTVEELLKDMLHKLCKEKLETPLHNDSLIYEVRNHLRQKRYVVLFHEVWDKKFSDGIDFAIIDKNSDTELDHNITTCSQKRRCKAQSLRLRVHSALSYKISSQYDIDKKNL</sequence>
<keyword evidence="4" id="KW-1185">Reference proteome</keyword>
<evidence type="ECO:0000313" key="2">
    <source>
        <dbReference type="EMBL" id="KRG98658.1"/>
    </source>
</evidence>
<dbReference type="PaxDb" id="3847-GLYMA18G09850.1"/>
<proteinExistence type="predicted"/>
<dbReference type="Proteomes" id="UP000008827">
    <property type="component" value="Chromosome 18"/>
</dbReference>
<protein>
    <recommendedName>
        <fullName evidence="1">NB-ARC domain-containing protein</fullName>
    </recommendedName>
</protein>
<dbReference type="InterPro" id="IPR002182">
    <property type="entry name" value="NB-ARC"/>
</dbReference>
<dbReference type="EnsemblPlants" id="KRG98658">
    <property type="protein sequence ID" value="KRG98658"/>
    <property type="gene ID" value="GLYMA_18G088600"/>
</dbReference>
<evidence type="ECO:0000313" key="4">
    <source>
        <dbReference type="Proteomes" id="UP000008827"/>
    </source>
</evidence>
<dbReference type="GO" id="GO:0043531">
    <property type="term" value="F:ADP binding"/>
    <property type="evidence" value="ECO:0007669"/>
    <property type="project" value="InterPro"/>
</dbReference>
<name>K7MQR0_SOYBN</name>
<dbReference type="EMBL" id="CM000851">
    <property type="protein sequence ID" value="KRG98658.1"/>
    <property type="molecule type" value="Genomic_DNA"/>
</dbReference>
<reference evidence="2" key="3">
    <citation type="submission" date="2018-07" db="EMBL/GenBank/DDBJ databases">
        <title>WGS assembly of Glycine max.</title>
        <authorList>
            <person name="Schmutz J."/>
            <person name="Cannon S."/>
            <person name="Schlueter J."/>
            <person name="Ma J."/>
            <person name="Mitros T."/>
            <person name="Nelson W."/>
            <person name="Hyten D."/>
            <person name="Song Q."/>
            <person name="Thelen J."/>
            <person name="Cheng J."/>
            <person name="Xu D."/>
            <person name="Hellsten U."/>
            <person name="May G."/>
            <person name="Yu Y."/>
            <person name="Sakurai T."/>
            <person name="Umezawa T."/>
            <person name="Bhattacharyya M."/>
            <person name="Sandhu D."/>
            <person name="Valliyodan B."/>
            <person name="Lindquist E."/>
            <person name="Peto M."/>
            <person name="Grant D."/>
            <person name="Shu S."/>
            <person name="Goodstein D."/>
            <person name="Barry K."/>
            <person name="Futrell-Griggs M."/>
            <person name="Abernathy B."/>
            <person name="Du J."/>
            <person name="Tian Z."/>
            <person name="Zhu L."/>
            <person name="Gill N."/>
            <person name="Joshi T."/>
            <person name="Libault M."/>
            <person name="Sethuraman A."/>
            <person name="Zhang X."/>
            <person name="Shinozaki K."/>
            <person name="Nguyen H."/>
            <person name="Wing R."/>
            <person name="Cregan P."/>
            <person name="Specht J."/>
            <person name="Grimwood J."/>
            <person name="Rokhsar D."/>
            <person name="Stacey G."/>
            <person name="Shoemaker R."/>
            <person name="Jackson S."/>
        </authorList>
    </citation>
    <scope>NUCLEOTIDE SEQUENCE</scope>
    <source>
        <tissue evidence="2">Callus</tissue>
    </source>
</reference>
<organism evidence="3">
    <name type="scientific">Glycine max</name>
    <name type="common">Soybean</name>
    <name type="synonym">Glycine hispida</name>
    <dbReference type="NCBI Taxonomy" id="3847"/>
    <lineage>
        <taxon>Eukaryota</taxon>
        <taxon>Viridiplantae</taxon>
        <taxon>Streptophyta</taxon>
        <taxon>Embryophyta</taxon>
        <taxon>Tracheophyta</taxon>
        <taxon>Spermatophyta</taxon>
        <taxon>Magnoliopsida</taxon>
        <taxon>eudicotyledons</taxon>
        <taxon>Gunneridae</taxon>
        <taxon>Pentapetalae</taxon>
        <taxon>rosids</taxon>
        <taxon>fabids</taxon>
        <taxon>Fabales</taxon>
        <taxon>Fabaceae</taxon>
        <taxon>Papilionoideae</taxon>
        <taxon>50 kb inversion clade</taxon>
        <taxon>NPAAA clade</taxon>
        <taxon>indigoferoid/millettioid clade</taxon>
        <taxon>Phaseoleae</taxon>
        <taxon>Glycine</taxon>
        <taxon>Glycine subgen. Soja</taxon>
    </lineage>
</organism>
<gene>
    <name evidence="2" type="ORF">GLYMA_18G088600</name>
</gene>
<evidence type="ECO:0000313" key="3">
    <source>
        <dbReference type="EnsemblPlants" id="KRG98658"/>
    </source>
</evidence>
<reference evidence="2 3" key="1">
    <citation type="journal article" date="2010" name="Nature">
        <title>Genome sequence of the palaeopolyploid soybean.</title>
        <authorList>
            <person name="Schmutz J."/>
            <person name="Cannon S.B."/>
            <person name="Schlueter J."/>
            <person name="Ma J."/>
            <person name="Mitros T."/>
            <person name="Nelson W."/>
            <person name="Hyten D.L."/>
            <person name="Song Q."/>
            <person name="Thelen J.J."/>
            <person name="Cheng J."/>
            <person name="Xu D."/>
            <person name="Hellsten U."/>
            <person name="May G.D."/>
            <person name="Yu Y."/>
            <person name="Sakurai T."/>
            <person name="Umezawa T."/>
            <person name="Bhattacharyya M.K."/>
            <person name="Sandhu D."/>
            <person name="Valliyodan B."/>
            <person name="Lindquist E."/>
            <person name="Peto M."/>
            <person name="Grant D."/>
            <person name="Shu S."/>
            <person name="Goodstein D."/>
            <person name="Barry K."/>
            <person name="Futrell-Griggs M."/>
            <person name="Abernathy B."/>
            <person name="Du J."/>
            <person name="Tian Z."/>
            <person name="Zhu L."/>
            <person name="Gill N."/>
            <person name="Joshi T."/>
            <person name="Libault M."/>
            <person name="Sethuraman A."/>
            <person name="Zhang X.-C."/>
            <person name="Shinozaki K."/>
            <person name="Nguyen H.T."/>
            <person name="Wing R.A."/>
            <person name="Cregan P."/>
            <person name="Specht J."/>
            <person name="Grimwood J."/>
            <person name="Rokhsar D."/>
            <person name="Stacey G."/>
            <person name="Shoemaker R.C."/>
            <person name="Jackson S.A."/>
        </authorList>
    </citation>
    <scope>NUCLEOTIDE SEQUENCE [LARGE SCALE GENOMIC DNA]</scope>
    <source>
        <strain evidence="3">cv. Williams 82</strain>
        <tissue evidence="2">Callus</tissue>
    </source>
</reference>
<dbReference type="STRING" id="3847.K7MQR0"/>
<dbReference type="AlphaFoldDB" id="K7MQR0"/>
<dbReference type="SMR" id="K7MQR0"/>
<dbReference type="InParanoid" id="K7MQR0"/>
<feature type="domain" description="NB-ARC" evidence="1">
    <location>
        <begin position="4"/>
        <end position="72"/>
    </location>
</feature>
<reference evidence="3" key="2">
    <citation type="submission" date="2018-02" db="UniProtKB">
        <authorList>
            <consortium name="EnsemblPlants"/>
        </authorList>
    </citation>
    <scope>IDENTIFICATION</scope>
    <source>
        <strain evidence="3">Williams 82</strain>
    </source>
</reference>
<dbReference type="Pfam" id="PF00931">
    <property type="entry name" value="NB-ARC"/>
    <property type="match status" value="1"/>
</dbReference>
<evidence type="ECO:0000259" key="1">
    <source>
        <dbReference type="Pfam" id="PF00931"/>
    </source>
</evidence>
<dbReference type="Gramene" id="KRG98658">
    <property type="protein sequence ID" value="KRG98658"/>
    <property type="gene ID" value="GLYMA_18G088600"/>
</dbReference>